<dbReference type="PANTHER" id="PTHR11373">
    <property type="entry name" value="DEOXYNUCLEOSIDE TRIPHOSPHATE TRIPHOSPHOHYDROLASE"/>
    <property type="match status" value="1"/>
</dbReference>
<organism evidence="3 4">
    <name type="scientific">Sphingomonas albertensis</name>
    <dbReference type="NCBI Taxonomy" id="2762591"/>
    <lineage>
        <taxon>Bacteria</taxon>
        <taxon>Pseudomonadati</taxon>
        <taxon>Pseudomonadota</taxon>
        <taxon>Alphaproteobacteria</taxon>
        <taxon>Sphingomonadales</taxon>
        <taxon>Sphingomonadaceae</taxon>
        <taxon>Sphingomonas</taxon>
    </lineage>
</organism>
<sequence length="453" mass="50603">MADLAVRSRFQQDYDRLLFSTPVRRLSDKTQVWPMDENDGVRTRLTHSHEVANLARSIGTRIHSADPTLFGGADLHNVVQPMLSAIGLAHDLGNPPFGHQGEAAIARWFNDNGNWIFTHTDRDAKEELKDPIPLAYRKEFLSFDGNPQTIRLLAKLQTSISHSGLDLTAATLAATIKYPVGAPNQDDKIPTSKKHGYFLSEQELVDWVRSETGLTEKQRHPLTWIMEACDDIAYSVLDVDDAMKKGVISPDDVMAILAADDRTMAHHVVKRALDAFSRVVAAKRRPEIARDIKIGYLRAFFIDALIDEASAAFVRNGLAISDFSHREPLMETNPLCDTLKGIARQYAFGHPTVLKMEALGAEAVNGLMTAFWNAIHDRKSEDFAKLDGKRRGAKNKFVFALISQNYLDDAVNCKTPGLAGSIRYRELRLMTDMLAGMTDTFTIKLWNDVKSLV</sequence>
<dbReference type="Gene3D" id="1.10.3210.10">
    <property type="entry name" value="Hypothetical protein af1432"/>
    <property type="match status" value="1"/>
</dbReference>
<dbReference type="InterPro" id="IPR027432">
    <property type="entry name" value="dGTP_triphosphohydrolase_C"/>
</dbReference>
<dbReference type="Gene3D" id="1.10.3550.10">
    <property type="entry name" value="eoxyguanosinetriphosphate triphosphohydrolase domain-like"/>
    <property type="match status" value="1"/>
</dbReference>
<dbReference type="Gene3D" id="1.10.3410.10">
    <property type="entry name" value="putative deoxyguanosinetriphosphate triphosphohydrolase like domain"/>
    <property type="match status" value="1"/>
</dbReference>
<dbReference type="EMBL" id="JACONT010000003">
    <property type="protein sequence ID" value="MBC3940631.1"/>
    <property type="molecule type" value="Genomic_DNA"/>
</dbReference>
<protein>
    <submittedName>
        <fullName evidence="3">DNTP triphosphohydrolase</fullName>
    </submittedName>
</protein>
<dbReference type="InterPro" id="IPR023293">
    <property type="entry name" value="dGTP_triP_hydro_central_sf"/>
</dbReference>
<dbReference type="Proteomes" id="UP000597613">
    <property type="component" value="Unassembled WGS sequence"/>
</dbReference>
<accession>A0ABR7AJK1</accession>
<evidence type="ECO:0000256" key="1">
    <source>
        <dbReference type="ARBA" id="ARBA00022801"/>
    </source>
</evidence>
<evidence type="ECO:0000259" key="2">
    <source>
        <dbReference type="SMART" id="SM00471"/>
    </source>
</evidence>
<dbReference type="InterPro" id="IPR003607">
    <property type="entry name" value="HD/PDEase_dom"/>
</dbReference>
<dbReference type="PANTHER" id="PTHR11373:SF32">
    <property type="entry name" value="DEOXYGUANOSINETRIPHOSPHATE TRIPHOSPHOHYDROLASE"/>
    <property type="match status" value="1"/>
</dbReference>
<name>A0ABR7AJK1_9SPHN</name>
<evidence type="ECO:0000313" key="3">
    <source>
        <dbReference type="EMBL" id="MBC3940631.1"/>
    </source>
</evidence>
<dbReference type="InterPro" id="IPR006261">
    <property type="entry name" value="dGTPase"/>
</dbReference>
<comment type="caution">
    <text evidence="3">The sequence shown here is derived from an EMBL/GenBank/DDBJ whole genome shotgun (WGS) entry which is preliminary data.</text>
</comment>
<keyword evidence="4" id="KW-1185">Reference proteome</keyword>
<dbReference type="InterPro" id="IPR050135">
    <property type="entry name" value="dGTPase-like"/>
</dbReference>
<reference evidence="3 4" key="1">
    <citation type="submission" date="2020-08" db="EMBL/GenBank/DDBJ databases">
        <title>Putative novel bacterial strains isolated from necrotic wheat leaf tissues caused by Xanthomonas translucens.</title>
        <authorList>
            <person name="Tambong J.T."/>
        </authorList>
    </citation>
    <scope>NUCLEOTIDE SEQUENCE [LARGE SCALE GENOMIC DNA]</scope>
    <source>
        <strain evidence="4">DOAB 1063</strain>
    </source>
</reference>
<evidence type="ECO:0000313" key="4">
    <source>
        <dbReference type="Proteomes" id="UP000597613"/>
    </source>
</evidence>
<proteinExistence type="predicted"/>
<dbReference type="SMART" id="SM00471">
    <property type="entry name" value="HDc"/>
    <property type="match status" value="1"/>
</dbReference>
<keyword evidence="1" id="KW-0378">Hydrolase</keyword>
<feature type="domain" description="HD/PDEase" evidence="2">
    <location>
        <begin position="40"/>
        <end position="244"/>
    </location>
</feature>
<dbReference type="NCBIfam" id="TIGR01353">
    <property type="entry name" value="dGTP_triPase"/>
    <property type="match status" value="1"/>
</dbReference>
<gene>
    <name evidence="3" type="primary">dgt</name>
    <name evidence="3" type="ORF">H8S47_02890</name>
</gene>
<dbReference type="SUPFAM" id="SSF109604">
    <property type="entry name" value="HD-domain/PDEase-like"/>
    <property type="match status" value="1"/>
</dbReference>